<proteinExistence type="predicted"/>
<dbReference type="WBParaSite" id="ACAC_0000540501-mRNA-1">
    <property type="protein sequence ID" value="ACAC_0000540501-mRNA-1"/>
    <property type="gene ID" value="ACAC_0000540501"/>
</dbReference>
<dbReference type="STRING" id="6313.A0A0K0D5R0"/>
<reference evidence="1" key="1">
    <citation type="submission" date="2012-09" db="EMBL/GenBank/DDBJ databases">
        <authorList>
            <person name="Martin A.A."/>
        </authorList>
    </citation>
    <scope>NUCLEOTIDE SEQUENCE</scope>
</reference>
<accession>A0A0K0D5R0</accession>
<protein>
    <submittedName>
        <fullName evidence="2">XPGN domain-containing protein</fullName>
    </submittedName>
</protein>
<dbReference type="Proteomes" id="UP000035642">
    <property type="component" value="Unassembled WGS sequence"/>
</dbReference>
<sequence>MIKEHLKMDVVMIADIAWIQRGVAKRNPDKIRLDNDQLKQLIEGMPFFVLGIHKFS</sequence>
<dbReference type="AlphaFoldDB" id="A0A0K0D5R0"/>
<name>A0A0K0D5R0_ANGCA</name>
<reference evidence="2" key="2">
    <citation type="submission" date="2017-02" db="UniProtKB">
        <authorList>
            <consortium name="WormBaseParasite"/>
        </authorList>
    </citation>
    <scope>IDENTIFICATION</scope>
</reference>
<organism evidence="1 2">
    <name type="scientific">Angiostrongylus cantonensis</name>
    <name type="common">Rat lungworm</name>
    <dbReference type="NCBI Taxonomy" id="6313"/>
    <lineage>
        <taxon>Eukaryota</taxon>
        <taxon>Metazoa</taxon>
        <taxon>Ecdysozoa</taxon>
        <taxon>Nematoda</taxon>
        <taxon>Chromadorea</taxon>
        <taxon>Rhabditida</taxon>
        <taxon>Rhabditina</taxon>
        <taxon>Rhabditomorpha</taxon>
        <taxon>Strongyloidea</taxon>
        <taxon>Metastrongylidae</taxon>
        <taxon>Angiostrongylus</taxon>
    </lineage>
</organism>
<evidence type="ECO:0000313" key="1">
    <source>
        <dbReference type="Proteomes" id="UP000035642"/>
    </source>
</evidence>
<keyword evidence="1" id="KW-1185">Reference proteome</keyword>
<evidence type="ECO:0000313" key="2">
    <source>
        <dbReference type="WBParaSite" id="ACAC_0000540501-mRNA-1"/>
    </source>
</evidence>